<feature type="region of interest" description="Disordered" evidence="9">
    <location>
        <begin position="1"/>
        <end position="73"/>
    </location>
</feature>
<dbReference type="SUPFAM" id="SSF101498">
    <property type="entry name" value="Anti-sigma factor FlgM"/>
    <property type="match status" value="1"/>
</dbReference>
<dbReference type="Pfam" id="PF04316">
    <property type="entry name" value="FlgM"/>
    <property type="match status" value="1"/>
</dbReference>
<keyword evidence="11" id="KW-0282">Flagellum</keyword>
<evidence type="ECO:0000256" key="4">
    <source>
        <dbReference type="ARBA" id="ARBA00022795"/>
    </source>
</evidence>
<keyword evidence="3" id="KW-0678">Repressor</keyword>
<evidence type="ECO:0000256" key="8">
    <source>
        <dbReference type="ARBA" id="ARBA00030117"/>
    </source>
</evidence>
<comment type="similarity">
    <text evidence="1">Belongs to the FlgM family.</text>
</comment>
<keyword evidence="4" id="KW-1005">Bacterial flagellum biogenesis</keyword>
<keyword evidence="5" id="KW-0805">Transcription regulation</keyword>
<sequence>MSINVNNNNVSKPLVDNQKLQQQQGQSTNQAQAQQASVAQTAARSDSVSLTQSAQQLSQLHKKGSEASTVNQEKVDRLKKAIQAGDYKVNPEKLAQNIAKFESELFGIK</sequence>
<dbReference type="GO" id="GO:0044781">
    <property type="term" value="P:bacterial-type flagellum organization"/>
    <property type="evidence" value="ECO:0007669"/>
    <property type="project" value="UniProtKB-KW"/>
</dbReference>
<proteinExistence type="inferred from homology"/>
<dbReference type="Proteomes" id="UP000601768">
    <property type="component" value="Unassembled WGS sequence"/>
</dbReference>
<protein>
    <recommendedName>
        <fullName evidence="2">Negative regulator of flagellin synthesis</fullName>
    </recommendedName>
    <alternativeName>
        <fullName evidence="8">Anti-sigma-28 factor</fullName>
    </alternativeName>
</protein>
<gene>
    <name evidence="11" type="primary">flgM</name>
    <name evidence="11" type="ORF">H8B19_12980</name>
</gene>
<keyword evidence="11" id="KW-0966">Cell projection</keyword>
<dbReference type="InterPro" id="IPR007412">
    <property type="entry name" value="FlgM"/>
</dbReference>
<dbReference type="GO" id="GO:0045892">
    <property type="term" value="P:negative regulation of DNA-templated transcription"/>
    <property type="evidence" value="ECO:0007669"/>
    <property type="project" value="InterPro"/>
</dbReference>
<reference evidence="11" key="1">
    <citation type="journal article" date="2018" name="Int. J. Syst. Evol. Microbiol.">
        <title>Neptunicella marina gen. nov., sp. nov., isolated from surface seawater.</title>
        <authorList>
            <person name="Liu X."/>
            <person name="Lai Q."/>
            <person name="Du Y."/>
            <person name="Zhang X."/>
            <person name="Liu Z."/>
            <person name="Sun F."/>
            <person name="Shao Z."/>
        </authorList>
    </citation>
    <scope>NUCLEOTIDE SEQUENCE</scope>
    <source>
        <strain evidence="11">S27-2</strain>
    </source>
</reference>
<feature type="compositionally biased region" description="Polar residues" evidence="9">
    <location>
        <begin position="1"/>
        <end position="11"/>
    </location>
</feature>
<name>A0A8J6IW47_9ALTE</name>
<evidence type="ECO:0000313" key="12">
    <source>
        <dbReference type="Proteomes" id="UP000601768"/>
    </source>
</evidence>
<evidence type="ECO:0000256" key="2">
    <source>
        <dbReference type="ARBA" id="ARBA00017823"/>
    </source>
</evidence>
<dbReference type="EMBL" id="JACNEP010000010">
    <property type="protein sequence ID" value="MBC3766797.1"/>
    <property type="molecule type" value="Genomic_DNA"/>
</dbReference>
<evidence type="ECO:0000256" key="7">
    <source>
        <dbReference type="ARBA" id="ARBA00024739"/>
    </source>
</evidence>
<feature type="domain" description="Anti-sigma-28 factor FlgM C-terminal" evidence="10">
    <location>
        <begin position="46"/>
        <end position="99"/>
    </location>
</feature>
<evidence type="ECO:0000256" key="9">
    <source>
        <dbReference type="SAM" id="MobiDB-lite"/>
    </source>
</evidence>
<feature type="compositionally biased region" description="Low complexity" evidence="9">
    <location>
        <begin position="21"/>
        <end position="59"/>
    </location>
</feature>
<accession>A0A8J6IW47</accession>
<dbReference type="RefSeq" id="WP_186507321.1">
    <property type="nucleotide sequence ID" value="NZ_JACNEP010000010.1"/>
</dbReference>
<evidence type="ECO:0000256" key="1">
    <source>
        <dbReference type="ARBA" id="ARBA00005322"/>
    </source>
</evidence>
<evidence type="ECO:0000256" key="5">
    <source>
        <dbReference type="ARBA" id="ARBA00023015"/>
    </source>
</evidence>
<dbReference type="InterPro" id="IPR031316">
    <property type="entry name" value="FlgM_C"/>
</dbReference>
<dbReference type="InterPro" id="IPR035890">
    <property type="entry name" value="Anti-sigma-28_factor_FlgM_sf"/>
</dbReference>
<reference evidence="11" key="2">
    <citation type="submission" date="2020-08" db="EMBL/GenBank/DDBJ databases">
        <authorList>
            <person name="Lai Q."/>
        </authorList>
    </citation>
    <scope>NUCLEOTIDE SEQUENCE</scope>
    <source>
        <strain evidence="11">S27-2</strain>
    </source>
</reference>
<evidence type="ECO:0000259" key="10">
    <source>
        <dbReference type="Pfam" id="PF04316"/>
    </source>
</evidence>
<comment type="caution">
    <text evidence="11">The sequence shown here is derived from an EMBL/GenBank/DDBJ whole genome shotgun (WGS) entry which is preliminary data.</text>
</comment>
<evidence type="ECO:0000256" key="3">
    <source>
        <dbReference type="ARBA" id="ARBA00022491"/>
    </source>
</evidence>
<dbReference type="AlphaFoldDB" id="A0A8J6IW47"/>
<evidence type="ECO:0000313" key="11">
    <source>
        <dbReference type="EMBL" id="MBC3766797.1"/>
    </source>
</evidence>
<comment type="function">
    <text evidence="7">Responsible for the coupling of flagellin expression to flagellar assembly by preventing expression of the flagellin genes when a component of the middle class of proteins is defective. It negatively regulates flagellar genes by inhibiting the activity of FliA by directly binding to FliA.</text>
</comment>
<keyword evidence="6" id="KW-0804">Transcription</keyword>
<evidence type="ECO:0000256" key="6">
    <source>
        <dbReference type="ARBA" id="ARBA00023163"/>
    </source>
</evidence>
<keyword evidence="12" id="KW-1185">Reference proteome</keyword>
<organism evidence="11 12">
    <name type="scientific">Neptunicella marina</name>
    <dbReference type="NCBI Taxonomy" id="2125989"/>
    <lineage>
        <taxon>Bacteria</taxon>
        <taxon>Pseudomonadati</taxon>
        <taxon>Pseudomonadota</taxon>
        <taxon>Gammaproteobacteria</taxon>
        <taxon>Alteromonadales</taxon>
        <taxon>Alteromonadaceae</taxon>
        <taxon>Neptunicella</taxon>
    </lineage>
</organism>
<keyword evidence="11" id="KW-0969">Cilium</keyword>
<dbReference type="NCBIfam" id="TIGR03824">
    <property type="entry name" value="FlgM_jcvi"/>
    <property type="match status" value="1"/>
</dbReference>